<dbReference type="SUPFAM" id="SSF51197">
    <property type="entry name" value="Clavaminate synthase-like"/>
    <property type="match status" value="1"/>
</dbReference>
<evidence type="ECO:0000313" key="7">
    <source>
        <dbReference type="EMBL" id="GAA5160739.1"/>
    </source>
</evidence>
<feature type="compositionally biased region" description="Low complexity" evidence="5">
    <location>
        <begin position="79"/>
        <end position="104"/>
    </location>
</feature>
<dbReference type="Proteomes" id="UP001428817">
    <property type="component" value="Unassembled WGS sequence"/>
</dbReference>
<comment type="cofactor">
    <cofactor evidence="1">
        <name>Fe(2+)</name>
        <dbReference type="ChEBI" id="CHEBI:29033"/>
    </cofactor>
</comment>
<dbReference type="PANTHER" id="PTHR10696:SF56">
    <property type="entry name" value="TAUD_TFDA-LIKE DOMAIN-CONTAINING PROTEIN"/>
    <property type="match status" value="1"/>
</dbReference>
<comment type="caution">
    <text evidence="7">The sequence shown here is derived from an EMBL/GenBank/DDBJ whole genome shotgun (WGS) entry which is preliminary data.</text>
</comment>
<dbReference type="RefSeq" id="WP_185063633.1">
    <property type="nucleotide sequence ID" value="NZ_BAABJP010000021.1"/>
</dbReference>
<dbReference type="InterPro" id="IPR003819">
    <property type="entry name" value="TauD/TfdA-like"/>
</dbReference>
<sequence>MLTRVEARPGWVDAPGELAEEIRRAFEAGACAVSVPRLGLADADLEKRRAALRDLAQLVGAGPSETVEVRDVGNQAVGTVPAKPAETPAPTEVPAPAEGTPAAGATGGDGPDLEAEHHTDSALVPMPEHYFMLYAVRAPRCGGGERFLRDGRVLRDRLAALPGGPAAVRALTDTPLPMRVPKSMRGPGHTDAKGYYLAPVLGERPLWRWRRDKIEAGLAARPEHENAEVRAAIDLVAGLLADSSDDIRLPIPDDAMLLVDNHVTLHGRTAFTDTERLLLRARFGS</sequence>
<name>A0ABP9QES5_9PSEU</name>
<evidence type="ECO:0000256" key="3">
    <source>
        <dbReference type="ARBA" id="ARBA00023004"/>
    </source>
</evidence>
<evidence type="ECO:0000256" key="5">
    <source>
        <dbReference type="SAM" id="MobiDB-lite"/>
    </source>
</evidence>
<dbReference type="PANTHER" id="PTHR10696">
    <property type="entry name" value="GAMMA-BUTYROBETAINE HYDROXYLASE-RELATED"/>
    <property type="match status" value="1"/>
</dbReference>
<accession>A0ABP9QES5</accession>
<evidence type="ECO:0000313" key="8">
    <source>
        <dbReference type="Proteomes" id="UP001428817"/>
    </source>
</evidence>
<protein>
    <recommendedName>
        <fullName evidence="6">TauD/TfdA-like domain-containing protein</fullName>
    </recommendedName>
</protein>
<proteinExistence type="predicted"/>
<organism evidence="7 8">
    <name type="scientific">Pseudonocardia eucalypti</name>
    <dbReference type="NCBI Taxonomy" id="648755"/>
    <lineage>
        <taxon>Bacteria</taxon>
        <taxon>Bacillati</taxon>
        <taxon>Actinomycetota</taxon>
        <taxon>Actinomycetes</taxon>
        <taxon>Pseudonocardiales</taxon>
        <taxon>Pseudonocardiaceae</taxon>
        <taxon>Pseudonocardia</taxon>
    </lineage>
</organism>
<feature type="region of interest" description="Disordered" evidence="5">
    <location>
        <begin position="79"/>
        <end position="116"/>
    </location>
</feature>
<dbReference type="EMBL" id="BAABJP010000021">
    <property type="protein sequence ID" value="GAA5160739.1"/>
    <property type="molecule type" value="Genomic_DNA"/>
</dbReference>
<dbReference type="Gene3D" id="3.60.130.10">
    <property type="entry name" value="Clavaminate synthase-like"/>
    <property type="match status" value="1"/>
</dbReference>
<dbReference type="Pfam" id="PF02668">
    <property type="entry name" value="TauD"/>
    <property type="match status" value="1"/>
</dbReference>
<dbReference type="InterPro" id="IPR050411">
    <property type="entry name" value="AlphaKG_dependent_hydroxylases"/>
</dbReference>
<keyword evidence="3" id="KW-0408">Iron</keyword>
<keyword evidence="4" id="KW-0045">Antibiotic biosynthesis</keyword>
<keyword evidence="8" id="KW-1185">Reference proteome</keyword>
<evidence type="ECO:0000256" key="2">
    <source>
        <dbReference type="ARBA" id="ARBA00023002"/>
    </source>
</evidence>
<feature type="domain" description="TauD/TfdA-like" evidence="6">
    <location>
        <begin position="108"/>
        <end position="281"/>
    </location>
</feature>
<evidence type="ECO:0000256" key="1">
    <source>
        <dbReference type="ARBA" id="ARBA00001954"/>
    </source>
</evidence>
<evidence type="ECO:0000256" key="4">
    <source>
        <dbReference type="ARBA" id="ARBA00023194"/>
    </source>
</evidence>
<evidence type="ECO:0000259" key="6">
    <source>
        <dbReference type="Pfam" id="PF02668"/>
    </source>
</evidence>
<keyword evidence="2" id="KW-0560">Oxidoreductase</keyword>
<reference evidence="8" key="1">
    <citation type="journal article" date="2019" name="Int. J. Syst. Evol. Microbiol.">
        <title>The Global Catalogue of Microorganisms (GCM) 10K type strain sequencing project: providing services to taxonomists for standard genome sequencing and annotation.</title>
        <authorList>
            <consortium name="The Broad Institute Genomics Platform"/>
            <consortium name="The Broad Institute Genome Sequencing Center for Infectious Disease"/>
            <person name="Wu L."/>
            <person name="Ma J."/>
        </authorList>
    </citation>
    <scope>NUCLEOTIDE SEQUENCE [LARGE SCALE GENOMIC DNA]</scope>
    <source>
        <strain evidence="8">JCM 18303</strain>
    </source>
</reference>
<gene>
    <name evidence="7" type="ORF">GCM10023321_43920</name>
</gene>
<dbReference type="InterPro" id="IPR042098">
    <property type="entry name" value="TauD-like_sf"/>
</dbReference>